<gene>
    <name evidence="3" type="ORF">CIPAW_12G101000</name>
</gene>
<dbReference type="PANTHER" id="PTHR31032">
    <property type="entry name" value="PGR5-LIKE PROTEIN 1B, CHLOROPLASTIC"/>
    <property type="match status" value="1"/>
</dbReference>
<dbReference type="GO" id="GO:0009535">
    <property type="term" value="C:chloroplast thylakoid membrane"/>
    <property type="evidence" value="ECO:0007669"/>
    <property type="project" value="InterPro"/>
</dbReference>
<sequence length="329" mass="36339">MATELAITLSSPRLHPPPVRRPLSPISSSVSSLSSSTRFQSVVFNRRHICFRRRCLVLPTKATADQQDQVEGAQGGEVVDGKILPDGSIDKKEKKSVGELEQDFLQALQAFYYEGKAIMSNEEFDNLKEELMWEGSSVVMLSSDEQKFLEASMAYVAGKPILNDEEFDQLKLRLKTEGSEIVVEGPRCSLRSRKVYSDLSVDYLKMLLLNVPATVVALGLFFFLDDITGFEITYLLELPEPFSFIFTWFAAVPLIVWLALSLTNAIVKDFLILKGACPNCGTENGSFFGTILSISSGGSTNTIKCSNCETALVYDSKTRLITLPEGSNA</sequence>
<evidence type="ECO:0000256" key="1">
    <source>
        <dbReference type="SAM" id="MobiDB-lite"/>
    </source>
</evidence>
<reference evidence="3" key="1">
    <citation type="submission" date="2020-12" db="EMBL/GenBank/DDBJ databases">
        <title>WGS assembly of Carya illinoinensis cv. Pawnee.</title>
        <authorList>
            <person name="Platts A."/>
            <person name="Shu S."/>
            <person name="Wright S."/>
            <person name="Barry K."/>
            <person name="Edger P."/>
            <person name="Pires J.C."/>
            <person name="Schmutz J."/>
        </authorList>
    </citation>
    <scope>NUCLEOTIDE SEQUENCE</scope>
    <source>
        <tissue evidence="3">Leaf</tissue>
    </source>
</reference>
<dbReference type="GO" id="GO:0016730">
    <property type="term" value="F:oxidoreductase activity, acting on iron-sulfur proteins as donors"/>
    <property type="evidence" value="ECO:0007669"/>
    <property type="project" value="InterPro"/>
</dbReference>
<keyword evidence="2" id="KW-0472">Membrane</keyword>
<dbReference type="GO" id="GO:0009773">
    <property type="term" value="P:photosynthetic electron transport in photosystem I"/>
    <property type="evidence" value="ECO:0007669"/>
    <property type="project" value="InterPro"/>
</dbReference>
<protein>
    <recommendedName>
        <fullName evidence="5">PGR5-like protein 1A, chloroplastic</fullName>
    </recommendedName>
</protein>
<accession>A0A8T1NVJ6</accession>
<evidence type="ECO:0000313" key="3">
    <source>
        <dbReference type="EMBL" id="KAG6634178.1"/>
    </source>
</evidence>
<dbReference type="Proteomes" id="UP000811609">
    <property type="component" value="Chromosome 12"/>
</dbReference>
<name>A0A8T1NVJ6_CARIL</name>
<feature type="transmembrane region" description="Helical" evidence="2">
    <location>
        <begin position="203"/>
        <end position="224"/>
    </location>
</feature>
<proteinExistence type="predicted"/>
<dbReference type="PANTHER" id="PTHR31032:SF1">
    <property type="entry name" value="PGR5-LIKE PROTEIN 1B, CHLOROPLASTIC"/>
    <property type="match status" value="1"/>
</dbReference>
<keyword evidence="4" id="KW-1185">Reference proteome</keyword>
<dbReference type="AlphaFoldDB" id="A0A8T1NVJ6"/>
<organism evidence="3 4">
    <name type="scientific">Carya illinoinensis</name>
    <name type="common">Pecan</name>
    <dbReference type="NCBI Taxonomy" id="32201"/>
    <lineage>
        <taxon>Eukaryota</taxon>
        <taxon>Viridiplantae</taxon>
        <taxon>Streptophyta</taxon>
        <taxon>Embryophyta</taxon>
        <taxon>Tracheophyta</taxon>
        <taxon>Spermatophyta</taxon>
        <taxon>Magnoliopsida</taxon>
        <taxon>eudicotyledons</taxon>
        <taxon>Gunneridae</taxon>
        <taxon>Pentapetalae</taxon>
        <taxon>rosids</taxon>
        <taxon>fabids</taxon>
        <taxon>Fagales</taxon>
        <taxon>Juglandaceae</taxon>
        <taxon>Carya</taxon>
    </lineage>
</organism>
<comment type="caution">
    <text evidence="3">The sequence shown here is derived from an EMBL/GenBank/DDBJ whole genome shotgun (WGS) entry which is preliminary data.</text>
</comment>
<feature type="region of interest" description="Disordered" evidence="1">
    <location>
        <begin position="1"/>
        <end position="28"/>
    </location>
</feature>
<keyword evidence="2" id="KW-0812">Transmembrane</keyword>
<evidence type="ECO:0008006" key="5">
    <source>
        <dbReference type="Google" id="ProtNLM"/>
    </source>
</evidence>
<dbReference type="EMBL" id="CM031820">
    <property type="protein sequence ID" value="KAG6634178.1"/>
    <property type="molecule type" value="Genomic_DNA"/>
</dbReference>
<feature type="transmembrane region" description="Helical" evidence="2">
    <location>
        <begin position="244"/>
        <end position="267"/>
    </location>
</feature>
<evidence type="ECO:0000256" key="2">
    <source>
        <dbReference type="SAM" id="Phobius"/>
    </source>
</evidence>
<keyword evidence="2" id="KW-1133">Transmembrane helix</keyword>
<evidence type="ECO:0000313" key="4">
    <source>
        <dbReference type="Proteomes" id="UP000811609"/>
    </source>
</evidence>
<dbReference type="InterPro" id="IPR039987">
    <property type="entry name" value="PGRL1"/>
</dbReference>